<evidence type="ECO:0000256" key="9">
    <source>
        <dbReference type="SAM" id="MobiDB-lite"/>
    </source>
</evidence>
<keyword evidence="7" id="KW-1015">Disulfide bond</keyword>
<dbReference type="InterPro" id="IPR000296">
    <property type="entry name" value="Man-6-P_rcpt_cation_dep"/>
</dbReference>
<dbReference type="PANTHER" id="PTHR15071:SF29">
    <property type="entry name" value="CATION-DEPENDENT MANNOSE-6-PHOSPHATE RECEPTOR"/>
    <property type="match status" value="1"/>
</dbReference>
<dbReference type="SUPFAM" id="SSF50911">
    <property type="entry name" value="Mannose 6-phosphate receptor domain"/>
    <property type="match status" value="1"/>
</dbReference>
<dbReference type="Pfam" id="PF02157">
    <property type="entry name" value="Man-6-P_recep"/>
    <property type="match status" value="1"/>
</dbReference>
<keyword evidence="4 11" id="KW-0732">Signal</keyword>
<feature type="domain" description="MRH" evidence="12">
    <location>
        <begin position="23"/>
        <end position="183"/>
    </location>
</feature>
<evidence type="ECO:0000256" key="6">
    <source>
        <dbReference type="ARBA" id="ARBA00023136"/>
    </source>
</evidence>
<dbReference type="GO" id="GO:0005768">
    <property type="term" value="C:endosome"/>
    <property type="evidence" value="ECO:0007669"/>
    <property type="project" value="InterPro"/>
</dbReference>
<evidence type="ECO:0000256" key="2">
    <source>
        <dbReference type="ARBA" id="ARBA00022448"/>
    </source>
</evidence>
<dbReference type="PROSITE" id="PS51914">
    <property type="entry name" value="MRH"/>
    <property type="match status" value="1"/>
</dbReference>
<organism evidence="13 14">
    <name type="scientific">Littorina saxatilis</name>
    <dbReference type="NCBI Taxonomy" id="31220"/>
    <lineage>
        <taxon>Eukaryota</taxon>
        <taxon>Metazoa</taxon>
        <taxon>Spiralia</taxon>
        <taxon>Lophotrochozoa</taxon>
        <taxon>Mollusca</taxon>
        <taxon>Gastropoda</taxon>
        <taxon>Caenogastropoda</taxon>
        <taxon>Littorinimorpha</taxon>
        <taxon>Littorinoidea</taxon>
        <taxon>Littorinidae</taxon>
        <taxon>Littorina</taxon>
    </lineage>
</organism>
<comment type="subcellular location">
    <subcellularLocation>
        <location evidence="1">Endomembrane system</location>
    </subcellularLocation>
</comment>
<keyword evidence="3 10" id="KW-0812">Transmembrane</keyword>
<keyword evidence="14" id="KW-1185">Reference proteome</keyword>
<protein>
    <recommendedName>
        <fullName evidence="12">MRH domain-containing protein</fullName>
    </recommendedName>
</protein>
<dbReference type="InterPro" id="IPR028927">
    <property type="entry name" value="Man-6-P_rcpt"/>
</dbReference>
<evidence type="ECO:0000313" key="13">
    <source>
        <dbReference type="EMBL" id="KAK7093710.1"/>
    </source>
</evidence>
<reference evidence="13 14" key="1">
    <citation type="submission" date="2024-02" db="EMBL/GenBank/DDBJ databases">
        <title>Chromosome-scale genome assembly of the rough periwinkle Littorina saxatilis.</title>
        <authorList>
            <person name="De Jode A."/>
            <person name="Faria R."/>
            <person name="Formenti G."/>
            <person name="Sims Y."/>
            <person name="Smith T.P."/>
            <person name="Tracey A."/>
            <person name="Wood J.M.D."/>
            <person name="Zagrodzka Z.B."/>
            <person name="Johannesson K."/>
            <person name="Butlin R.K."/>
            <person name="Leder E.H."/>
        </authorList>
    </citation>
    <scope>NUCLEOTIDE SEQUENCE [LARGE SCALE GENOMIC DNA]</scope>
    <source>
        <strain evidence="13">Snail1</strain>
        <tissue evidence="13">Muscle</tissue>
    </source>
</reference>
<feature type="region of interest" description="Disordered" evidence="9">
    <location>
        <begin position="260"/>
        <end position="281"/>
    </location>
</feature>
<accession>A0AAN9G4L4</accession>
<dbReference type="GO" id="GO:0019904">
    <property type="term" value="F:protein domain specific binding"/>
    <property type="evidence" value="ECO:0007669"/>
    <property type="project" value="InterPro"/>
</dbReference>
<evidence type="ECO:0000259" key="12">
    <source>
        <dbReference type="PROSITE" id="PS51914"/>
    </source>
</evidence>
<dbReference type="InterPro" id="IPR044865">
    <property type="entry name" value="MRH_dom"/>
</dbReference>
<comment type="caution">
    <text evidence="13">The sequence shown here is derived from an EMBL/GenBank/DDBJ whole genome shotgun (WGS) entry which is preliminary data.</text>
</comment>
<evidence type="ECO:0000256" key="3">
    <source>
        <dbReference type="ARBA" id="ARBA00022692"/>
    </source>
</evidence>
<dbReference type="PRINTS" id="PR00715">
    <property type="entry name" value="MAN6PRECEPTR"/>
</dbReference>
<keyword evidence="8" id="KW-0325">Glycoprotein</keyword>
<proteinExistence type="predicted"/>
<evidence type="ECO:0000256" key="11">
    <source>
        <dbReference type="SAM" id="SignalP"/>
    </source>
</evidence>
<evidence type="ECO:0000256" key="4">
    <source>
        <dbReference type="ARBA" id="ARBA00022729"/>
    </source>
</evidence>
<evidence type="ECO:0000256" key="7">
    <source>
        <dbReference type="ARBA" id="ARBA00023157"/>
    </source>
</evidence>
<name>A0AAN9G4L4_9CAEN</name>
<evidence type="ECO:0000256" key="8">
    <source>
        <dbReference type="ARBA" id="ARBA00023180"/>
    </source>
</evidence>
<dbReference type="InterPro" id="IPR009011">
    <property type="entry name" value="Man6P_isomerase_rcpt-bd_dom_sf"/>
</dbReference>
<evidence type="ECO:0000256" key="1">
    <source>
        <dbReference type="ARBA" id="ARBA00004308"/>
    </source>
</evidence>
<keyword evidence="2" id="KW-0813">Transport</keyword>
<dbReference type="Proteomes" id="UP001374579">
    <property type="component" value="Unassembled WGS sequence"/>
</dbReference>
<feature type="chain" id="PRO_5042899022" description="MRH domain-containing protein" evidence="11">
    <location>
        <begin position="24"/>
        <end position="281"/>
    </location>
</feature>
<keyword evidence="5 10" id="KW-1133">Transmembrane helix</keyword>
<dbReference type="Gene3D" id="2.70.130.10">
    <property type="entry name" value="Mannose-6-phosphate receptor binding domain"/>
    <property type="match status" value="1"/>
</dbReference>
<dbReference type="AlphaFoldDB" id="A0AAN9G4L4"/>
<feature type="transmembrane region" description="Helical" evidence="10">
    <location>
        <begin position="191"/>
        <end position="215"/>
    </location>
</feature>
<evidence type="ECO:0000313" key="14">
    <source>
        <dbReference type="Proteomes" id="UP001374579"/>
    </source>
</evidence>
<feature type="signal peptide" evidence="11">
    <location>
        <begin position="1"/>
        <end position="23"/>
    </location>
</feature>
<evidence type="ECO:0000256" key="10">
    <source>
        <dbReference type="SAM" id="Phobius"/>
    </source>
</evidence>
<evidence type="ECO:0000256" key="5">
    <source>
        <dbReference type="ARBA" id="ARBA00022989"/>
    </source>
</evidence>
<dbReference type="GO" id="GO:0005802">
    <property type="term" value="C:trans-Golgi network"/>
    <property type="evidence" value="ECO:0007669"/>
    <property type="project" value="TreeGrafter"/>
</dbReference>
<keyword evidence="6 10" id="KW-0472">Membrane</keyword>
<dbReference type="PANTHER" id="PTHR15071">
    <property type="entry name" value="MANNOSE-6-PHOSPHATE RECEPTOR FAMILY MEMBER"/>
    <property type="match status" value="1"/>
</dbReference>
<dbReference type="EMBL" id="JBAMIC010000019">
    <property type="protein sequence ID" value="KAK7093710.1"/>
    <property type="molecule type" value="Genomic_DNA"/>
</dbReference>
<gene>
    <name evidence="13" type="ORF">V1264_007408</name>
</gene>
<dbReference type="GO" id="GO:0006622">
    <property type="term" value="P:protein targeting to lysosome"/>
    <property type="evidence" value="ECO:0007669"/>
    <property type="project" value="InterPro"/>
</dbReference>
<sequence length="281" mass="31090">MKCFFNYAGFITCLLTIIIGVNSQCKFPDSNTPPEDLKAYQKLKPLIGRTYSAQDPKDPSGKYQYQVGICKGVTDDADEGVGVTQTEIVTEEDGNPKRTTHVVGKYTESSIMAGTNWILLQYEKGDPYNSHCKGENRRATILFTCDPSATDNDPGMKLLEEEKGKDSNCYYLFELAHPEICDKSSSAGSSLSIGSIILIVFFCLGAVYLIAGGLYMRFVLGAKGKEQIPNYDFWKDFGNLQADGCNFLCRAHDARQSSPYKGLGDDQLEEPEGRDDNLLPM</sequence>